<evidence type="ECO:0000313" key="1">
    <source>
        <dbReference type="EMBL" id="CCO11288.2"/>
    </source>
</evidence>
<dbReference type="eggNOG" id="ENOG5032GHE">
    <property type="taxonomic scope" value="Bacteria"/>
</dbReference>
<dbReference type="KEGG" id="cml:BN424_1847"/>
<keyword evidence="2" id="KW-1185">Reference proteome</keyword>
<dbReference type="HOGENOM" id="CLU_096367_0_0_9"/>
<dbReference type="STRING" id="1234679.BN424_1847"/>
<evidence type="ECO:0000313" key="2">
    <source>
        <dbReference type="Proteomes" id="UP000000212"/>
    </source>
</evidence>
<protein>
    <submittedName>
        <fullName evidence="1">Gp11</fullName>
    </submittedName>
</protein>
<dbReference type="AlphaFoldDB" id="K8EHG4"/>
<dbReference type="OrthoDB" id="8612906at2"/>
<sequence length="196" mass="21675">MKVTDDFSGMDHIRQELDKLNSQSLQIGIFGEDDSFMAMIAGVNEFGATIRPKKQYLTIPTKEAIGRSARDIPGLFKPKGKKILAISDGNKGLKVMFYLVKEVNIPERSFLRSTFDEKEGEWQEFFANQIDSLISGSATANSIYSQLGARIASDIQKKIKETSKPSNAAATVANKGTNNPLINTGRLRQSVTWKVV</sequence>
<accession>K8EHG4</accession>
<gene>
    <name evidence="1" type="ORF">BN424_1847</name>
</gene>
<proteinExistence type="predicted"/>
<dbReference type="Proteomes" id="UP000000212">
    <property type="component" value="Chromosome"/>
</dbReference>
<organism evidence="1 2">
    <name type="scientific">Carnobacterium maltaromaticum LMA28</name>
    <dbReference type="NCBI Taxonomy" id="1234679"/>
    <lineage>
        <taxon>Bacteria</taxon>
        <taxon>Bacillati</taxon>
        <taxon>Bacillota</taxon>
        <taxon>Bacilli</taxon>
        <taxon>Lactobacillales</taxon>
        <taxon>Carnobacteriaceae</taxon>
        <taxon>Carnobacterium</taxon>
    </lineage>
</organism>
<reference evidence="2" key="1">
    <citation type="journal article" date="2013" name="Genome Announc.">
        <title>Complete Chromosome Sequence of Carnobacterium maltaromaticum LMA 28.</title>
        <authorList>
            <person name="Cailliez-Grimal C."/>
            <person name="Chaillou S."/>
            <person name="Anba-Mondoloni J."/>
            <person name="Loux V."/>
            <person name="Afzal M.I."/>
            <person name="Rahman A."/>
            <person name="Kergourlay G."/>
            <person name="Champomier-Verges M.C."/>
            <person name="Zagorec M."/>
            <person name="Dalgaard P."/>
            <person name="Leisner J.J."/>
            <person name="Prevost H."/>
            <person name="Revol-Junelles A.M."/>
            <person name="Borges F."/>
        </authorList>
    </citation>
    <scope>NUCLEOTIDE SEQUENCE</scope>
    <source>
        <strain evidence="2">LMA28</strain>
    </source>
</reference>
<dbReference type="EMBL" id="HE999757">
    <property type="protein sequence ID" value="CCO11288.2"/>
    <property type="molecule type" value="Genomic_DNA"/>
</dbReference>
<dbReference type="RefSeq" id="WP_015076515.1">
    <property type="nucleotide sequence ID" value="NC_019425.2"/>
</dbReference>
<name>K8EHG4_CARML</name>